<dbReference type="AlphaFoldDB" id="A0A0E9Q4N9"/>
<accession>A0A0E9Q4N9</accession>
<reference evidence="2" key="1">
    <citation type="submission" date="2014-11" db="EMBL/GenBank/DDBJ databases">
        <authorList>
            <person name="Amaro Gonzalez C."/>
        </authorList>
    </citation>
    <scope>NUCLEOTIDE SEQUENCE</scope>
</reference>
<evidence type="ECO:0000256" key="1">
    <source>
        <dbReference type="SAM" id="MobiDB-lite"/>
    </source>
</evidence>
<name>A0A0E9Q4N9_ANGAN</name>
<protein>
    <submittedName>
        <fullName evidence="2">Uncharacterized protein</fullName>
    </submittedName>
</protein>
<evidence type="ECO:0000313" key="2">
    <source>
        <dbReference type="EMBL" id="JAH11290.1"/>
    </source>
</evidence>
<sequence length="42" mass="4805">MATRGLYKGVNNKGKKNQTNVQQMRPNVSESFSFYLFPVTHS</sequence>
<proteinExistence type="predicted"/>
<dbReference type="EMBL" id="GBXM01097287">
    <property type="protein sequence ID" value="JAH11290.1"/>
    <property type="molecule type" value="Transcribed_RNA"/>
</dbReference>
<feature type="region of interest" description="Disordered" evidence="1">
    <location>
        <begin position="1"/>
        <end position="24"/>
    </location>
</feature>
<organism evidence="2">
    <name type="scientific">Anguilla anguilla</name>
    <name type="common">European freshwater eel</name>
    <name type="synonym">Muraena anguilla</name>
    <dbReference type="NCBI Taxonomy" id="7936"/>
    <lineage>
        <taxon>Eukaryota</taxon>
        <taxon>Metazoa</taxon>
        <taxon>Chordata</taxon>
        <taxon>Craniata</taxon>
        <taxon>Vertebrata</taxon>
        <taxon>Euteleostomi</taxon>
        <taxon>Actinopterygii</taxon>
        <taxon>Neopterygii</taxon>
        <taxon>Teleostei</taxon>
        <taxon>Anguilliformes</taxon>
        <taxon>Anguillidae</taxon>
        <taxon>Anguilla</taxon>
    </lineage>
</organism>
<reference evidence="2" key="2">
    <citation type="journal article" date="2015" name="Fish Shellfish Immunol.">
        <title>Early steps in the European eel (Anguilla anguilla)-Vibrio vulnificus interaction in the gills: Role of the RtxA13 toxin.</title>
        <authorList>
            <person name="Callol A."/>
            <person name="Pajuelo D."/>
            <person name="Ebbesson L."/>
            <person name="Teles M."/>
            <person name="MacKenzie S."/>
            <person name="Amaro C."/>
        </authorList>
    </citation>
    <scope>NUCLEOTIDE SEQUENCE</scope>
</reference>